<dbReference type="GO" id="GO:0141152">
    <property type="term" value="F:glycerol-3-phosphate dehydrogenase (NAD+) activity"/>
    <property type="evidence" value="ECO:0007669"/>
    <property type="project" value="UniProtKB-EC"/>
</dbReference>
<keyword evidence="2" id="KW-0560">Oxidoreductase</keyword>
<dbReference type="Pfam" id="PF01210">
    <property type="entry name" value="NAD_Gly3P_dh_N"/>
    <property type="match status" value="1"/>
</dbReference>
<dbReference type="InterPro" id="IPR006168">
    <property type="entry name" value="G3P_DH_NAD-dep"/>
</dbReference>
<dbReference type="InterPro" id="IPR008927">
    <property type="entry name" value="6-PGluconate_DH-like_C_sf"/>
</dbReference>
<evidence type="ECO:0008006" key="8">
    <source>
        <dbReference type="Google" id="ProtNLM"/>
    </source>
</evidence>
<feature type="domain" description="Glycerol-3-phosphate dehydrogenase NAD-dependent N-terminal" evidence="5">
    <location>
        <begin position="5"/>
        <end position="159"/>
    </location>
</feature>
<reference evidence="7" key="1">
    <citation type="journal article" date="2020" name="Nature">
        <title>Giant virus diversity and host interactions through global metagenomics.</title>
        <authorList>
            <person name="Schulz F."/>
            <person name="Roux S."/>
            <person name="Paez-Espino D."/>
            <person name="Jungbluth S."/>
            <person name="Walsh D.A."/>
            <person name="Denef V.J."/>
            <person name="McMahon K.D."/>
            <person name="Konstantinidis K.T."/>
            <person name="Eloe-Fadrosh E.A."/>
            <person name="Kyrpides N.C."/>
            <person name="Woyke T."/>
        </authorList>
    </citation>
    <scope>NUCLEOTIDE SEQUENCE</scope>
    <source>
        <strain evidence="7">GVMAG-S-ERX555961-36</strain>
    </source>
</reference>
<dbReference type="GO" id="GO:0051287">
    <property type="term" value="F:NAD binding"/>
    <property type="evidence" value="ECO:0007669"/>
    <property type="project" value="InterPro"/>
</dbReference>
<dbReference type="Gene3D" id="1.10.1040.10">
    <property type="entry name" value="N-(1-d-carboxylethyl)-l-norvaline Dehydrogenase, domain 2"/>
    <property type="match status" value="1"/>
</dbReference>
<dbReference type="InterPro" id="IPR006109">
    <property type="entry name" value="G3P_DH_NAD-dep_C"/>
</dbReference>
<comment type="similarity">
    <text evidence="1">Belongs to the NAD-dependent glycerol-3-phosphate dehydrogenase family.</text>
</comment>
<organism evidence="7">
    <name type="scientific">viral metagenome</name>
    <dbReference type="NCBI Taxonomy" id="1070528"/>
    <lineage>
        <taxon>unclassified sequences</taxon>
        <taxon>metagenomes</taxon>
        <taxon>organismal metagenomes</taxon>
    </lineage>
</organism>
<dbReference type="SUPFAM" id="SSF51735">
    <property type="entry name" value="NAD(P)-binding Rossmann-fold domains"/>
    <property type="match status" value="1"/>
</dbReference>
<dbReference type="GO" id="GO:0046168">
    <property type="term" value="P:glycerol-3-phosphate catabolic process"/>
    <property type="evidence" value="ECO:0007669"/>
    <property type="project" value="InterPro"/>
</dbReference>
<comment type="catalytic activity">
    <reaction evidence="4">
        <text>sn-glycerol 3-phosphate + NAD(+) = dihydroxyacetone phosphate + NADH + H(+)</text>
        <dbReference type="Rhea" id="RHEA:11092"/>
        <dbReference type="ChEBI" id="CHEBI:15378"/>
        <dbReference type="ChEBI" id="CHEBI:57540"/>
        <dbReference type="ChEBI" id="CHEBI:57597"/>
        <dbReference type="ChEBI" id="CHEBI:57642"/>
        <dbReference type="ChEBI" id="CHEBI:57945"/>
        <dbReference type="EC" id="1.1.1.8"/>
    </reaction>
</comment>
<dbReference type="PRINTS" id="PR00077">
    <property type="entry name" value="GPDHDRGNASE"/>
</dbReference>
<dbReference type="Pfam" id="PF07479">
    <property type="entry name" value="NAD_Gly3P_dh_C"/>
    <property type="match status" value="1"/>
</dbReference>
<accession>A0A6C0AWK9</accession>
<dbReference type="GO" id="GO:0005975">
    <property type="term" value="P:carbohydrate metabolic process"/>
    <property type="evidence" value="ECO:0007669"/>
    <property type="project" value="InterPro"/>
</dbReference>
<dbReference type="PIRSF" id="PIRSF000114">
    <property type="entry name" value="Glycerol-3-P_dh"/>
    <property type="match status" value="1"/>
</dbReference>
<evidence type="ECO:0000313" key="7">
    <source>
        <dbReference type="EMBL" id="QHS83853.1"/>
    </source>
</evidence>
<dbReference type="InterPro" id="IPR011128">
    <property type="entry name" value="G3P_DH_NAD-dep_N"/>
</dbReference>
<evidence type="ECO:0000259" key="5">
    <source>
        <dbReference type="Pfam" id="PF01210"/>
    </source>
</evidence>
<dbReference type="SUPFAM" id="SSF48179">
    <property type="entry name" value="6-phosphogluconate dehydrogenase C-terminal domain-like"/>
    <property type="match status" value="1"/>
</dbReference>
<proteinExistence type="inferred from homology"/>
<dbReference type="InterPro" id="IPR013328">
    <property type="entry name" value="6PGD_dom2"/>
</dbReference>
<evidence type="ECO:0000256" key="3">
    <source>
        <dbReference type="ARBA" id="ARBA00023027"/>
    </source>
</evidence>
<evidence type="ECO:0000256" key="1">
    <source>
        <dbReference type="ARBA" id="ARBA00011009"/>
    </source>
</evidence>
<feature type="domain" description="Glycerol-3-phosphate dehydrogenase NAD-dependent C-terminal" evidence="6">
    <location>
        <begin position="180"/>
        <end position="322"/>
    </location>
</feature>
<evidence type="ECO:0000256" key="4">
    <source>
        <dbReference type="ARBA" id="ARBA00048683"/>
    </source>
</evidence>
<dbReference type="EMBL" id="MN738767">
    <property type="protein sequence ID" value="QHS83853.1"/>
    <property type="molecule type" value="Genomic_DNA"/>
</dbReference>
<protein>
    <recommendedName>
        <fullName evidence="8">Glycerol-3-phosphate dehydrogenase (NAD(P)(+))</fullName>
    </recommendedName>
</protein>
<evidence type="ECO:0000256" key="2">
    <source>
        <dbReference type="ARBA" id="ARBA00023002"/>
    </source>
</evidence>
<keyword evidence="3" id="KW-0520">NAD</keyword>
<name>A0A6C0AWK9_9ZZZZ</name>
<dbReference type="Gene3D" id="3.40.50.720">
    <property type="entry name" value="NAD(P)-binding Rossmann-like Domain"/>
    <property type="match status" value="1"/>
</dbReference>
<sequence length="333" mass="37608">MSQNKVSILGSGSFGSSIALVVASQVEELFIWCRRCEIANEINTKKTNNTYLKSNFPPNIKAYTDINAVVNASNIIIIAIPGNFLEETLKKIDLNNKIVISLVKSVFINETGNNILTCCELIERRFADARVICLSGPNLYSSLDNKDLSEATIGVNDLETGILVKKLFNNDFFKTQITIDRVGVELCGIFKNIIAIGVGFLGNKPNSVALLIRKGLNEMYKLSLKLRKNVSKDTFYEFSCGIGDLYLTSVYGRGRKLARSFSDCEHLDLNNWNILEKFLYPGMKIPDHHTVNLIGKLIEKNGWIYEFPIFYNIYKIAWTNDSKESLEYLKRNL</sequence>
<evidence type="ECO:0000259" key="6">
    <source>
        <dbReference type="Pfam" id="PF07479"/>
    </source>
</evidence>
<dbReference type="GO" id="GO:0005829">
    <property type="term" value="C:cytosol"/>
    <property type="evidence" value="ECO:0007669"/>
    <property type="project" value="TreeGrafter"/>
</dbReference>
<dbReference type="PANTHER" id="PTHR11728">
    <property type="entry name" value="GLYCEROL-3-PHOSPHATE DEHYDROGENASE"/>
    <property type="match status" value="1"/>
</dbReference>
<dbReference type="PANTHER" id="PTHR11728:SF8">
    <property type="entry name" value="GLYCEROL-3-PHOSPHATE DEHYDROGENASE [NAD(+)]-RELATED"/>
    <property type="match status" value="1"/>
</dbReference>
<dbReference type="InterPro" id="IPR036291">
    <property type="entry name" value="NAD(P)-bd_dom_sf"/>
</dbReference>
<dbReference type="AlphaFoldDB" id="A0A6C0AWK9"/>